<evidence type="ECO:0000313" key="1">
    <source>
        <dbReference type="EMBL" id="MEQ2366896.1"/>
    </source>
</evidence>
<comment type="caution">
    <text evidence="1">The sequence shown here is derived from an EMBL/GenBank/DDBJ whole genome shotgun (WGS) entry which is preliminary data.</text>
</comment>
<keyword evidence="2" id="KW-1185">Reference proteome</keyword>
<name>A0ABV1BA80_9FIRM</name>
<proteinExistence type="predicted"/>
<dbReference type="SUPFAM" id="SSF51126">
    <property type="entry name" value="Pectin lyase-like"/>
    <property type="match status" value="1"/>
</dbReference>
<dbReference type="RefSeq" id="WP_349086518.1">
    <property type="nucleotide sequence ID" value="NZ_JBBMEK010000407.1"/>
</dbReference>
<dbReference type="Proteomes" id="UP001469749">
    <property type="component" value="Unassembled WGS sequence"/>
</dbReference>
<protein>
    <submittedName>
        <fullName evidence="1">Uncharacterized protein</fullName>
    </submittedName>
</protein>
<dbReference type="EMBL" id="JBBMEK010000407">
    <property type="protein sequence ID" value="MEQ2366896.1"/>
    <property type="molecule type" value="Genomic_DNA"/>
</dbReference>
<evidence type="ECO:0000313" key="2">
    <source>
        <dbReference type="Proteomes" id="UP001469749"/>
    </source>
</evidence>
<reference evidence="1 2" key="1">
    <citation type="submission" date="2024-03" db="EMBL/GenBank/DDBJ databases">
        <title>Human intestinal bacterial collection.</title>
        <authorList>
            <person name="Pauvert C."/>
            <person name="Hitch T.C.A."/>
            <person name="Clavel T."/>
        </authorList>
    </citation>
    <scope>NUCLEOTIDE SEQUENCE [LARGE SCALE GENOMIC DNA]</scope>
    <source>
        <strain evidence="1 2">CLA-AA-H190</strain>
    </source>
</reference>
<feature type="non-terminal residue" evidence="1">
    <location>
        <position position="573"/>
    </location>
</feature>
<accession>A0ABV1BA80</accession>
<dbReference type="InterPro" id="IPR011050">
    <property type="entry name" value="Pectin_lyase_fold/virulence"/>
</dbReference>
<organism evidence="1 2">
    <name type="scientific">Coprococcus intestinihominis</name>
    <dbReference type="NCBI Taxonomy" id="3133154"/>
    <lineage>
        <taxon>Bacteria</taxon>
        <taxon>Bacillati</taxon>
        <taxon>Bacillota</taxon>
        <taxon>Clostridia</taxon>
        <taxon>Lachnospirales</taxon>
        <taxon>Lachnospiraceae</taxon>
        <taxon>Coprococcus</taxon>
    </lineage>
</organism>
<gene>
    <name evidence="1" type="ORF">WMO25_17695</name>
</gene>
<sequence length="573" mass="64091">MGDGIDLSKHQIYISYITSDSAGKTFSGNAGLYLCEDVATDGDDITFSWQLSGNVFASAGFIAFKVLAAKTDGENVQTRWNTVPAIGTVLMTVPDGMDIGEAYPDIVTQLLERMASVEKIATEEAMQGYVNTYLEAHPGESDETLTDPKKAAPASVVGELKGDLTNYDKSINNYNLLDDAQFFNGKQFIDTGGYFWDNNYWNSYKITNNLTNKIVAKKDNKSIFHMIVGYFNGGNYISGKSYSSNTDKYELNLPEGCNIICVSFNVHDDDLEGLMFNCVTDIGEAVKENSKNIDELRNRTSNLLTTHKLILDNEFYELPKIEDYENKYAYSLSDGKPEWKSNAIYRTCSIDGNINIKAYFTNAVDNANTAIYLVTVTKCENEVYSTKTFNVNDLFLYNTSKEGTVYGISYEIDVEKRAIQFTGNTNNVTLSITMKNDSGYVEYIKRYRPKWLISKPNEIYVCANDSTDEEKEYADYLCDGVNDEVEIMNAIKKLNPYGVVVLSSGTFNIQSFSSYREEDVKCAIFSDKDITIQGSGRNRTKLFVSNDTLSALTEKVAIVSGYDTCINLNDLSF</sequence>